<dbReference type="Pfam" id="PF01402">
    <property type="entry name" value="RHH_1"/>
    <property type="match status" value="1"/>
</dbReference>
<dbReference type="AlphaFoldDB" id="A0A0F9JBL5"/>
<sequence length="76" mass="8595">MFLIRLISVNLPESYLKVLEMLVLDGKFPNRSEAIRVGIRDLIKAEFLIEESVSGNTHPSVLASDVEKEIQENLLI</sequence>
<protein>
    <recommendedName>
        <fullName evidence="1">Ribbon-helix-helix protein CopG domain-containing protein</fullName>
    </recommendedName>
</protein>
<dbReference type="InterPro" id="IPR010985">
    <property type="entry name" value="Ribbon_hlx_hlx"/>
</dbReference>
<dbReference type="Gene3D" id="1.10.1220.10">
    <property type="entry name" value="Met repressor-like"/>
    <property type="match status" value="1"/>
</dbReference>
<organism evidence="2">
    <name type="scientific">marine sediment metagenome</name>
    <dbReference type="NCBI Taxonomy" id="412755"/>
    <lineage>
        <taxon>unclassified sequences</taxon>
        <taxon>metagenomes</taxon>
        <taxon>ecological metagenomes</taxon>
    </lineage>
</organism>
<reference evidence="2" key="1">
    <citation type="journal article" date="2015" name="Nature">
        <title>Complex archaea that bridge the gap between prokaryotes and eukaryotes.</title>
        <authorList>
            <person name="Spang A."/>
            <person name="Saw J.H."/>
            <person name="Jorgensen S.L."/>
            <person name="Zaremba-Niedzwiedzka K."/>
            <person name="Martijn J."/>
            <person name="Lind A.E."/>
            <person name="van Eijk R."/>
            <person name="Schleper C."/>
            <person name="Guy L."/>
            <person name="Ettema T.J."/>
        </authorList>
    </citation>
    <scope>NUCLEOTIDE SEQUENCE</scope>
</reference>
<comment type="caution">
    <text evidence="2">The sequence shown here is derived from an EMBL/GenBank/DDBJ whole genome shotgun (WGS) entry which is preliminary data.</text>
</comment>
<dbReference type="SUPFAM" id="SSF47598">
    <property type="entry name" value="Ribbon-helix-helix"/>
    <property type="match status" value="1"/>
</dbReference>
<dbReference type="GO" id="GO:0006355">
    <property type="term" value="P:regulation of DNA-templated transcription"/>
    <property type="evidence" value="ECO:0007669"/>
    <property type="project" value="InterPro"/>
</dbReference>
<feature type="domain" description="Ribbon-helix-helix protein CopG" evidence="1">
    <location>
        <begin position="6"/>
        <end position="44"/>
    </location>
</feature>
<dbReference type="InterPro" id="IPR013321">
    <property type="entry name" value="Arc_rbn_hlx_hlx"/>
</dbReference>
<name>A0A0F9JBL5_9ZZZZ</name>
<dbReference type="InterPro" id="IPR002145">
    <property type="entry name" value="CopG"/>
</dbReference>
<evidence type="ECO:0000259" key="1">
    <source>
        <dbReference type="Pfam" id="PF01402"/>
    </source>
</evidence>
<evidence type="ECO:0000313" key="2">
    <source>
        <dbReference type="EMBL" id="KKM03241.1"/>
    </source>
</evidence>
<gene>
    <name evidence="2" type="ORF">LCGC14_1776370</name>
</gene>
<proteinExistence type="predicted"/>
<accession>A0A0F9JBL5</accession>
<dbReference type="EMBL" id="LAZR01016729">
    <property type="protein sequence ID" value="KKM03241.1"/>
    <property type="molecule type" value="Genomic_DNA"/>
</dbReference>
<dbReference type="CDD" id="cd22231">
    <property type="entry name" value="RHH_NikR_HicB-like"/>
    <property type="match status" value="1"/>
</dbReference>